<evidence type="ECO:0000313" key="4">
    <source>
        <dbReference type="Proteomes" id="UP000186040"/>
    </source>
</evidence>
<keyword evidence="4" id="KW-1185">Reference proteome</keyword>
<keyword evidence="2" id="KW-1133">Transmembrane helix</keyword>
<comment type="caution">
    <text evidence="3">The sequence shown here is derived from an EMBL/GenBank/DDBJ whole genome shotgun (WGS) entry which is preliminary data.</text>
</comment>
<dbReference type="EMBL" id="MKQR01000016">
    <property type="protein sequence ID" value="OLR92589.1"/>
    <property type="molecule type" value="Genomic_DNA"/>
</dbReference>
<evidence type="ECO:0000313" key="3">
    <source>
        <dbReference type="EMBL" id="OLR92589.1"/>
    </source>
</evidence>
<dbReference type="AlphaFoldDB" id="A0A1Q9LKS9"/>
<dbReference type="Proteomes" id="UP000186040">
    <property type="component" value="Unassembled WGS sequence"/>
</dbReference>
<name>A0A1Q9LKS9_9PSEU</name>
<accession>A0A1Q9LKS9</accession>
<sequence>MVAAVGVAVAAGAVVLVIQVGLERSDQVASVVGAAAGVVGLLVTVVGAVRANAARHDPPLPAPGVRQTVRGSRVGGSVIQVGGDWSGSLPPSSGTRPAGPGDDTR</sequence>
<reference evidence="3 4" key="1">
    <citation type="submission" date="2016-10" db="EMBL/GenBank/DDBJ databases">
        <title>The Draft Genome Sequence of Actinokineospora bangkokensis 44EHWT reveals the biosynthetic pathway of antifungal compounds Thailandins with unusual extender unit butylmalonyl-CoA.</title>
        <authorList>
            <person name="Greule A."/>
            <person name="Intra B."/>
            <person name="Flemming S."/>
            <person name="Rommel M.G."/>
            <person name="Panbangred W."/>
            <person name="Bechthold A."/>
        </authorList>
    </citation>
    <scope>NUCLEOTIDE SEQUENCE [LARGE SCALE GENOMIC DNA]</scope>
    <source>
        <strain evidence="3 4">44EHW</strain>
    </source>
</reference>
<feature type="region of interest" description="Disordered" evidence="1">
    <location>
        <begin position="79"/>
        <end position="105"/>
    </location>
</feature>
<organism evidence="3 4">
    <name type="scientific">Actinokineospora bangkokensis</name>
    <dbReference type="NCBI Taxonomy" id="1193682"/>
    <lineage>
        <taxon>Bacteria</taxon>
        <taxon>Bacillati</taxon>
        <taxon>Actinomycetota</taxon>
        <taxon>Actinomycetes</taxon>
        <taxon>Pseudonocardiales</taxon>
        <taxon>Pseudonocardiaceae</taxon>
        <taxon>Actinokineospora</taxon>
    </lineage>
</organism>
<keyword evidence="2" id="KW-0812">Transmembrane</keyword>
<evidence type="ECO:0000256" key="2">
    <source>
        <dbReference type="SAM" id="Phobius"/>
    </source>
</evidence>
<evidence type="ECO:0000256" key="1">
    <source>
        <dbReference type="SAM" id="MobiDB-lite"/>
    </source>
</evidence>
<protein>
    <submittedName>
        <fullName evidence="3">Uncharacterized protein</fullName>
    </submittedName>
</protein>
<dbReference type="STRING" id="1193682.BJP25_21295"/>
<proteinExistence type="predicted"/>
<gene>
    <name evidence="3" type="ORF">BJP25_21295</name>
</gene>
<keyword evidence="2" id="KW-0472">Membrane</keyword>
<feature type="transmembrane region" description="Helical" evidence="2">
    <location>
        <begin position="27"/>
        <end position="49"/>
    </location>
</feature>